<dbReference type="InterPro" id="IPR011989">
    <property type="entry name" value="ARM-like"/>
</dbReference>
<feature type="compositionally biased region" description="Basic and acidic residues" evidence="2">
    <location>
        <begin position="1266"/>
        <end position="1281"/>
    </location>
</feature>
<accession>A0A1Q9DTE1</accession>
<evidence type="ECO:0000313" key="5">
    <source>
        <dbReference type="Proteomes" id="UP000186817"/>
    </source>
</evidence>
<dbReference type="EMBL" id="LSRX01000396">
    <property type="protein sequence ID" value="OLP98440.1"/>
    <property type="molecule type" value="Genomic_DNA"/>
</dbReference>
<comment type="caution">
    <text evidence="4">The sequence shown here is derived from an EMBL/GenBank/DDBJ whole genome shotgun (WGS) entry which is preliminary data.</text>
</comment>
<evidence type="ECO:0000256" key="1">
    <source>
        <dbReference type="SAM" id="Coils"/>
    </source>
</evidence>
<evidence type="ECO:0000313" key="4">
    <source>
        <dbReference type="EMBL" id="OLP98440.1"/>
    </source>
</evidence>
<sequence>MLRLCLRQNVSQCSKRVAKRSQLFQSLQEQSRLMRRANDEKELRECKRLQAAPRVVQSRPLRLQRRALNCGIDPRREDKIGDAVGQHEVQQQERQAALRSMEEVVLQDETCLQLPRELAHASRMLSSIEGLFTEAHEGRDEDDADPLYLPSSAGLTAAGIGRLCHFVLLKELPEQWPSQEASEFVRAACFLDVPPAIEAATLALARELLECNSPSDVFLLARVPESSGPAFTDEERQDVQALAVLGPTLGLIGEVFVQLTWASRGLLQNLSTDFLRGVVLAAEGHAIQSPEMQDLERSRRPGRGSTKRKRAALRAVAKERYRGSLTIALEVLAYLGDDEPDVRTVSLQVLSQVVPREHEMLAFDVDPFVEAAIGALADSSSLVRQSAAETLAYWSPLAAGFVQRLEGMVLKHSGRVKATTLRALATAQVVATAKTVQLALSCLEDTDSHVQLAAADALGSFVLSNKEESWSIFGRIRQKLRARRASVKCAAAGALRRAMPVLGAKYPEYSETIADLIGALLSDPSSEVRCASVGTLMAVDGDMAINEAFIQALQDPHDTVCKAACDGLVASADPTQWLSLAVMLAPLLCSPVARNRCVALEALHELLNKYALQLGDGGYVTRESDCDAYDSPVMASLVPRLLDTDGYVRIAAVKTFGCLARLYGPRKDYADQLACVAATDDDDDVKSMALQALSVAAPRGDPDAAATAADASRSPSPQLRRSALLVLRHMMSFNKDVLAAVCERISDVDDGVRRLAMDCLPDILQGEDSAGVMAARTLGLVARSQSSSDQTVVCALEALARIAQASLKAELDTWRAECDRWQSEEEKASLSGMKAAAAAAELEARSKEFGAVRAAASRAPGMQVRELVSLRARVLDLEAEAQKPAADLEESKTLRSMVKATLWILVRAFALILACRMFDFGDLSDAESVDDCETGACPEEVQQQRQPDPNGTFAQGDVVKARFQQGCWYLAAVIGQNHDGSYTIAWKDGDDSDRIKNSGEMVYIRPGDTKSARWIQHYPQHRPNARQAPQARANPRPHTTEDAGYTSRRHEADRAETEEPGDAEKRKWKDWEAQQQRFRDELLKREDQEDDRWLANRMAKLQQELRDIDQLAPAARKGRLRKLQLELHPDKQPERLRAKCQKLFLIVQGRWEAHEATLQREANQRNQDEERARAAREERQRRQRSQEERQRKHREEQERAERERAEREARKRQEEEEEDKRRRNAESRARQAEDELRRFKEAAAKQRSKQRSDTSDCPEKPAAPTDRTKAQAKQDSERDDHYTKAGLYSQRCEEATHDDAPFISPSEQRQQSHAKPASPGRSRKQGTPKPSELHIRVRLNGSAQQEKFCVPASATVGDIKNRLDERGVVTSAQKIFCGDRELFDFETLSTLLSTGNSLDLDIVQKFPKGLGFAEQVRKNWRMLQHAPKELRSDRELVSEAVGQSWEALKFASEKLRADRNLVLSAVEQDGLAVEHAAPCMQKDHDVMLAAVKKTWKALRYAQPGCTDYDIAVAAVQQNWRALQHLGSQLRDKRELMEMAVQQSGLALKYASSRLQRDNELVLQAVRQNGAAFEFAAPELRCDRQFVLAAVWRNGDAFRFADPDLRADKEIALAVVDREMVCSQLVDEKDLVHASARHCKEVEELQAKVNEARLEERQLRHDDNGFVVSDLKADRELEDDTFGRTNFLGGQRRHVSDSKAGIARYREVRASMSELERTRAEARHAEARAAAREISSVEAAKVMVTDDWKREVDRLQVELQKSAADIAAAKEKVRRLQQEESRVAKSQEAQDNNRVIREEMADAEHRCEAVDWAAELGEVVADSTCPCRCENTNEKQEPALKAQLQERARHSKAAEAEKFRSEAARNKSYQLEDKELEVSHLQDQIQFLEDQLRARRRDLAEKAPVTAKPSVNDKEKRDERDVRDFQQLAKGLAPMLQGMGDLEVEEQDATLSPCDVTSSVATKLLGKPMPFHCKDFRIKAGVPTDGRRLGSALQICAFDFFFSLRGRKRAAKLSGAGQLLGIAQPAALLE</sequence>
<feature type="compositionally biased region" description="Basic residues" evidence="2">
    <location>
        <begin position="300"/>
        <end position="309"/>
    </location>
</feature>
<feature type="domain" description="DUF4116" evidence="3">
    <location>
        <begin position="1458"/>
        <end position="1501"/>
    </location>
</feature>
<feature type="compositionally biased region" description="Basic and acidic residues" evidence="2">
    <location>
        <begin position="1910"/>
        <end position="1920"/>
    </location>
</feature>
<dbReference type="Gene3D" id="1.25.10.10">
    <property type="entry name" value="Leucine-rich Repeat Variant"/>
    <property type="match status" value="3"/>
</dbReference>
<keyword evidence="1" id="KW-0175">Coiled coil</keyword>
<feature type="domain" description="DUF4116" evidence="3">
    <location>
        <begin position="1533"/>
        <end position="1580"/>
    </location>
</feature>
<feature type="coiled-coil region" evidence="1">
    <location>
        <begin position="1870"/>
        <end position="1897"/>
    </location>
</feature>
<feature type="region of interest" description="Disordered" evidence="2">
    <location>
        <begin position="1300"/>
        <end position="1332"/>
    </location>
</feature>
<evidence type="ECO:0000256" key="2">
    <source>
        <dbReference type="SAM" id="MobiDB-lite"/>
    </source>
</evidence>
<dbReference type="Gene3D" id="2.30.30.140">
    <property type="match status" value="1"/>
</dbReference>
<feature type="compositionally biased region" description="Low complexity" evidence="2">
    <location>
        <begin position="1025"/>
        <end position="1037"/>
    </location>
</feature>
<feature type="compositionally biased region" description="Basic and acidic residues" evidence="2">
    <location>
        <begin position="1048"/>
        <end position="1069"/>
    </location>
</feature>
<reference evidence="4 5" key="1">
    <citation type="submission" date="2016-02" db="EMBL/GenBank/DDBJ databases">
        <title>Genome analysis of coral dinoflagellate symbionts highlights evolutionary adaptations to a symbiotic lifestyle.</title>
        <authorList>
            <person name="Aranda M."/>
            <person name="Li Y."/>
            <person name="Liew Y.J."/>
            <person name="Baumgarten S."/>
            <person name="Simakov O."/>
            <person name="Wilson M."/>
            <person name="Piel J."/>
            <person name="Ashoor H."/>
            <person name="Bougouffa S."/>
            <person name="Bajic V.B."/>
            <person name="Ryu T."/>
            <person name="Ravasi T."/>
            <person name="Bayer T."/>
            <person name="Micklem G."/>
            <person name="Kim H."/>
            <person name="Bhak J."/>
            <person name="Lajeunesse T.C."/>
            <person name="Voolstra C.R."/>
        </authorList>
    </citation>
    <scope>NUCLEOTIDE SEQUENCE [LARGE SCALE GENOMIC DNA]</scope>
    <source>
        <strain evidence="4 5">CCMP2467</strain>
    </source>
</reference>
<gene>
    <name evidence="4" type="ORF">AK812_SmicGene19118</name>
</gene>
<dbReference type="Proteomes" id="UP000186817">
    <property type="component" value="Unassembled WGS sequence"/>
</dbReference>
<name>A0A1Q9DTE1_SYMMI</name>
<dbReference type="SUPFAM" id="SSF48371">
    <property type="entry name" value="ARM repeat"/>
    <property type="match status" value="1"/>
</dbReference>
<dbReference type="InterPro" id="IPR025197">
    <property type="entry name" value="DUF4116"/>
</dbReference>
<dbReference type="Pfam" id="PF13475">
    <property type="entry name" value="DUF4116"/>
    <property type="match status" value="3"/>
</dbReference>
<feature type="region of interest" description="Disordered" evidence="2">
    <location>
        <begin position="1021"/>
        <end position="1069"/>
    </location>
</feature>
<keyword evidence="5" id="KW-1185">Reference proteome</keyword>
<feature type="region of interest" description="Disordered" evidence="2">
    <location>
        <begin position="290"/>
        <end position="309"/>
    </location>
</feature>
<dbReference type="CDD" id="cd04508">
    <property type="entry name" value="Tudor_SF"/>
    <property type="match status" value="1"/>
</dbReference>
<feature type="region of interest" description="Disordered" evidence="2">
    <location>
        <begin position="1839"/>
        <end position="1863"/>
    </location>
</feature>
<organism evidence="4 5">
    <name type="scientific">Symbiodinium microadriaticum</name>
    <name type="common">Dinoflagellate</name>
    <name type="synonym">Zooxanthella microadriatica</name>
    <dbReference type="NCBI Taxonomy" id="2951"/>
    <lineage>
        <taxon>Eukaryota</taxon>
        <taxon>Sar</taxon>
        <taxon>Alveolata</taxon>
        <taxon>Dinophyceae</taxon>
        <taxon>Suessiales</taxon>
        <taxon>Symbiodiniaceae</taxon>
        <taxon>Symbiodinium</taxon>
    </lineage>
</organism>
<evidence type="ECO:0000259" key="3">
    <source>
        <dbReference type="Pfam" id="PF13475"/>
    </source>
</evidence>
<dbReference type="OrthoDB" id="441378at2759"/>
<feature type="region of interest" description="Disordered" evidence="2">
    <location>
        <begin position="1158"/>
        <end position="1281"/>
    </location>
</feature>
<feature type="domain" description="DUF4116" evidence="3">
    <location>
        <begin position="1416"/>
        <end position="1456"/>
    </location>
</feature>
<protein>
    <recommendedName>
        <fullName evidence="3">DUF4116 domain-containing protein</fullName>
    </recommendedName>
</protein>
<proteinExistence type="predicted"/>
<feature type="coiled-coil region" evidence="1">
    <location>
        <begin position="1634"/>
        <end position="1661"/>
    </location>
</feature>
<feature type="region of interest" description="Disordered" evidence="2">
    <location>
        <begin position="1899"/>
        <end position="1920"/>
    </location>
</feature>
<feature type="compositionally biased region" description="Basic and acidic residues" evidence="2">
    <location>
        <begin position="1158"/>
        <end position="1259"/>
    </location>
</feature>
<feature type="coiled-coil region" evidence="1">
    <location>
        <begin position="1704"/>
        <end position="1805"/>
    </location>
</feature>
<dbReference type="InterPro" id="IPR016024">
    <property type="entry name" value="ARM-type_fold"/>
</dbReference>